<gene>
    <name evidence="2" type="ORF">D6D22_01117</name>
</gene>
<feature type="compositionally biased region" description="Basic residues" evidence="1">
    <location>
        <begin position="173"/>
        <end position="182"/>
    </location>
</feature>
<evidence type="ECO:0000313" key="2">
    <source>
        <dbReference type="EMBL" id="THW50784.1"/>
    </source>
</evidence>
<dbReference type="Proteomes" id="UP000310687">
    <property type="component" value="Unassembled WGS sequence"/>
</dbReference>
<dbReference type="AlphaFoldDB" id="A0A4T0CQM7"/>
<proteinExistence type="predicted"/>
<name>A0A4T0CQM7_AURPU</name>
<protein>
    <submittedName>
        <fullName evidence="2">Uncharacterized protein</fullName>
    </submittedName>
</protein>
<dbReference type="EMBL" id="QZAL01000008">
    <property type="protein sequence ID" value="THW50784.1"/>
    <property type="molecule type" value="Genomic_DNA"/>
</dbReference>
<reference evidence="2 3" key="1">
    <citation type="submission" date="2018-10" db="EMBL/GenBank/DDBJ databases">
        <title>Fifty Aureobasidium pullulans genomes reveal a recombining polyextremotolerant generalist.</title>
        <authorList>
            <person name="Gostincar C."/>
            <person name="Turk M."/>
            <person name="Zajc J."/>
            <person name="Gunde-Cimerman N."/>
        </authorList>
    </citation>
    <scope>NUCLEOTIDE SEQUENCE [LARGE SCALE GENOMIC DNA]</scope>
    <source>
        <strain evidence="2 3">EXF-11013</strain>
    </source>
</reference>
<organism evidence="2 3">
    <name type="scientific">Aureobasidium pullulans</name>
    <name type="common">Black yeast</name>
    <name type="synonym">Pullularia pullulans</name>
    <dbReference type="NCBI Taxonomy" id="5580"/>
    <lineage>
        <taxon>Eukaryota</taxon>
        <taxon>Fungi</taxon>
        <taxon>Dikarya</taxon>
        <taxon>Ascomycota</taxon>
        <taxon>Pezizomycotina</taxon>
        <taxon>Dothideomycetes</taxon>
        <taxon>Dothideomycetidae</taxon>
        <taxon>Dothideales</taxon>
        <taxon>Saccotheciaceae</taxon>
        <taxon>Aureobasidium</taxon>
    </lineage>
</organism>
<feature type="compositionally biased region" description="Basic and acidic residues" evidence="1">
    <location>
        <begin position="160"/>
        <end position="172"/>
    </location>
</feature>
<comment type="caution">
    <text evidence="2">The sequence shown here is derived from an EMBL/GenBank/DDBJ whole genome shotgun (WGS) entry which is preliminary data.</text>
</comment>
<evidence type="ECO:0000313" key="3">
    <source>
        <dbReference type="Proteomes" id="UP000310687"/>
    </source>
</evidence>
<feature type="region of interest" description="Disordered" evidence="1">
    <location>
        <begin position="158"/>
        <end position="182"/>
    </location>
</feature>
<evidence type="ECO:0000256" key="1">
    <source>
        <dbReference type="SAM" id="MobiDB-lite"/>
    </source>
</evidence>
<sequence length="182" mass="20014">MALFALCCTADIPSEVDRGFLSLLNKFLHETYRNSSKMDCQPSLCLISSLDDLDASQELIASHPPVQPFSSPFLGQSAEDTAKLLQSHINKLPTSNLHPTLLAILDEESISSDSGLIVQVKNSVVHSVRVHFDTINAEFIRIMMITLDIKETQGLVGEDGVFRTKPPDESKKGRPAPRKKLG</sequence>
<accession>A0A4T0CQM7</accession>